<proteinExistence type="inferred from homology"/>
<protein>
    <recommendedName>
        <fullName evidence="6">Pyridoxal kinase</fullName>
        <ecNumber evidence="5">2.7.1.35</ecNumber>
    </recommendedName>
    <alternativeName>
        <fullName evidence="11">Pyridoxine kinase</fullName>
    </alternativeName>
</protein>
<name>A0A0K2U049_LEPSM</name>
<evidence type="ECO:0000256" key="10">
    <source>
        <dbReference type="ARBA" id="ARBA00022840"/>
    </source>
</evidence>
<evidence type="ECO:0000256" key="1">
    <source>
        <dbReference type="ARBA" id="ARBA00004750"/>
    </source>
</evidence>
<dbReference type="PANTHER" id="PTHR10534:SF2">
    <property type="entry name" value="PYRIDOXAL KINASE"/>
    <property type="match status" value="1"/>
</dbReference>
<dbReference type="UniPathway" id="UPA01068">
    <property type="reaction ID" value="UER00298"/>
</dbReference>
<comment type="catalytic activity">
    <reaction evidence="12">
        <text>pyridoxamine + ATP = pyridoxamine 5'-phosphate + ADP + H(+)</text>
        <dbReference type="Rhea" id="RHEA:25104"/>
        <dbReference type="ChEBI" id="CHEBI:15378"/>
        <dbReference type="ChEBI" id="CHEBI:30616"/>
        <dbReference type="ChEBI" id="CHEBI:57761"/>
        <dbReference type="ChEBI" id="CHEBI:58451"/>
        <dbReference type="ChEBI" id="CHEBI:456216"/>
        <dbReference type="EC" id="2.7.1.35"/>
    </reaction>
    <physiologicalReaction direction="left-to-right" evidence="12">
        <dbReference type="Rhea" id="RHEA:25105"/>
    </physiologicalReaction>
</comment>
<dbReference type="NCBIfam" id="TIGR00687">
    <property type="entry name" value="pyridox_kin"/>
    <property type="match status" value="1"/>
</dbReference>
<dbReference type="GO" id="GO:0009443">
    <property type="term" value="P:pyridoxal 5'-phosphate salvage"/>
    <property type="evidence" value="ECO:0007669"/>
    <property type="project" value="InterPro"/>
</dbReference>
<keyword evidence="8" id="KW-0547">Nucleotide-binding</keyword>
<sequence>MDNKRILSIQSHVVSGYVGNKSSVFPLQLLGFEVDNINSVQLSNHTGYPNGIKGQTLDSTQLWELIQGLDDNNLLSSYGTIITGYVRDKSFLEKIVEVVKLLRKKCPNIEFVCDPVMGDIETGFYVPEELLDVYKSSVLPLADICLPNQFELQLITGITIQTEEDVVKALQMVHDIGVKTVILSSLEFKGTKSLTVYASSYKENRIFKVTTPMIPTTFVGSGDLFTALCTAWLKTEDLGKSLKKAIATMQSILQKTFLEAGPDNLSNPAKKELKLIQSKKEIENPDTSGIELTYLSKK</sequence>
<evidence type="ECO:0000313" key="16">
    <source>
        <dbReference type="EMBL" id="CDW31460.1"/>
    </source>
</evidence>
<dbReference type="InterPro" id="IPR004625">
    <property type="entry name" value="PyrdxlKinase"/>
</dbReference>
<keyword evidence="9 16" id="KW-0418">Kinase</keyword>
<dbReference type="OrthoDB" id="2104723at2759"/>
<comment type="pathway">
    <text evidence="1">Cofactor metabolism; pyridoxal 5'-phosphate salvage; pyridoxamine 5'-phosphate from pyridoxamine: step 1/1.</text>
</comment>
<dbReference type="PANTHER" id="PTHR10534">
    <property type="entry name" value="PYRIDOXAL KINASE"/>
    <property type="match status" value="1"/>
</dbReference>
<evidence type="ECO:0000256" key="8">
    <source>
        <dbReference type="ARBA" id="ARBA00022741"/>
    </source>
</evidence>
<evidence type="ECO:0000256" key="5">
    <source>
        <dbReference type="ARBA" id="ARBA00012104"/>
    </source>
</evidence>
<dbReference type="AlphaFoldDB" id="A0A0K2U049"/>
<dbReference type="InterPro" id="IPR029056">
    <property type="entry name" value="Ribokinase-like"/>
</dbReference>
<evidence type="ECO:0000256" key="9">
    <source>
        <dbReference type="ARBA" id="ARBA00022777"/>
    </source>
</evidence>
<dbReference type="Pfam" id="PF08543">
    <property type="entry name" value="Phos_pyr_kin"/>
    <property type="match status" value="1"/>
</dbReference>
<dbReference type="SUPFAM" id="SSF53613">
    <property type="entry name" value="Ribokinase-like"/>
    <property type="match status" value="1"/>
</dbReference>
<evidence type="ECO:0000256" key="12">
    <source>
        <dbReference type="ARBA" id="ARBA00047310"/>
    </source>
</evidence>
<evidence type="ECO:0000256" key="3">
    <source>
        <dbReference type="ARBA" id="ARBA00005210"/>
    </source>
</evidence>
<keyword evidence="10" id="KW-0067">ATP-binding</keyword>
<dbReference type="EMBL" id="HACA01014099">
    <property type="protein sequence ID" value="CDW31460.1"/>
    <property type="molecule type" value="Transcribed_RNA"/>
</dbReference>
<evidence type="ECO:0000256" key="11">
    <source>
        <dbReference type="ARBA" id="ARBA00032808"/>
    </source>
</evidence>
<reference evidence="16" key="1">
    <citation type="submission" date="2014-05" db="EMBL/GenBank/DDBJ databases">
        <authorList>
            <person name="Chronopoulou M."/>
        </authorList>
    </citation>
    <scope>NUCLEOTIDE SEQUENCE</scope>
    <source>
        <tissue evidence="16">Whole organism</tissue>
    </source>
</reference>
<dbReference type="OMA" id="HTQYGQW"/>
<feature type="domain" description="Pyridoxamine kinase/Phosphomethylpyrimidine kinase" evidence="15">
    <location>
        <begin position="94"/>
        <end position="255"/>
    </location>
</feature>
<evidence type="ECO:0000256" key="4">
    <source>
        <dbReference type="ARBA" id="ARBA00008805"/>
    </source>
</evidence>
<dbReference type="InterPro" id="IPR013749">
    <property type="entry name" value="PM/HMP-P_kinase-1"/>
</dbReference>
<dbReference type="EC" id="2.7.1.35" evidence="5"/>
<evidence type="ECO:0000256" key="7">
    <source>
        <dbReference type="ARBA" id="ARBA00022679"/>
    </source>
</evidence>
<comment type="pathway">
    <text evidence="2">Cofactor metabolism; pyridoxal 5'-phosphate salvage; pyridoxine 5'-phosphate from pyridoxine: step 1/1.</text>
</comment>
<dbReference type="GO" id="GO:0008478">
    <property type="term" value="F:pyridoxal kinase activity"/>
    <property type="evidence" value="ECO:0007669"/>
    <property type="project" value="UniProtKB-EC"/>
</dbReference>
<dbReference type="CDD" id="cd01173">
    <property type="entry name" value="pyridoxal_pyridoxamine_kinase"/>
    <property type="match status" value="1"/>
</dbReference>
<dbReference type="GO" id="GO:0005829">
    <property type="term" value="C:cytosol"/>
    <property type="evidence" value="ECO:0007669"/>
    <property type="project" value="TreeGrafter"/>
</dbReference>
<evidence type="ECO:0000256" key="13">
    <source>
        <dbReference type="ARBA" id="ARBA00047377"/>
    </source>
</evidence>
<evidence type="ECO:0000256" key="14">
    <source>
        <dbReference type="ARBA" id="ARBA00048524"/>
    </source>
</evidence>
<evidence type="ECO:0000259" key="15">
    <source>
        <dbReference type="Pfam" id="PF08543"/>
    </source>
</evidence>
<comment type="catalytic activity">
    <reaction evidence="13">
        <text>pyridoxal + ATP = pyridoxal 5'-phosphate + ADP + H(+)</text>
        <dbReference type="Rhea" id="RHEA:10224"/>
        <dbReference type="ChEBI" id="CHEBI:15378"/>
        <dbReference type="ChEBI" id="CHEBI:17310"/>
        <dbReference type="ChEBI" id="CHEBI:30616"/>
        <dbReference type="ChEBI" id="CHEBI:456216"/>
        <dbReference type="ChEBI" id="CHEBI:597326"/>
        <dbReference type="EC" id="2.7.1.35"/>
    </reaction>
    <physiologicalReaction direction="left-to-right" evidence="13">
        <dbReference type="Rhea" id="RHEA:10225"/>
    </physiologicalReaction>
</comment>
<comment type="similarity">
    <text evidence="4">Belongs to the pyridoxine kinase family.</text>
</comment>
<organism evidence="16">
    <name type="scientific">Lepeophtheirus salmonis</name>
    <name type="common">Salmon louse</name>
    <name type="synonym">Caligus salmonis</name>
    <dbReference type="NCBI Taxonomy" id="72036"/>
    <lineage>
        <taxon>Eukaryota</taxon>
        <taxon>Metazoa</taxon>
        <taxon>Ecdysozoa</taxon>
        <taxon>Arthropoda</taxon>
        <taxon>Crustacea</taxon>
        <taxon>Multicrustacea</taxon>
        <taxon>Hexanauplia</taxon>
        <taxon>Copepoda</taxon>
        <taxon>Siphonostomatoida</taxon>
        <taxon>Caligidae</taxon>
        <taxon>Lepeophtheirus</taxon>
    </lineage>
</organism>
<dbReference type="Gene3D" id="3.40.1190.20">
    <property type="match status" value="1"/>
</dbReference>
<accession>A0A0K2U049</accession>
<comment type="pathway">
    <text evidence="3">Cofactor metabolism; pyridoxal 5'-phosphate salvage; pyridoxal 5'-phosphate from pyridoxal: step 1/1.</text>
</comment>
<evidence type="ECO:0000256" key="6">
    <source>
        <dbReference type="ARBA" id="ARBA00018134"/>
    </source>
</evidence>
<comment type="catalytic activity">
    <reaction evidence="14">
        <text>pyridoxine + ATP = pyridoxine 5'-phosphate + ADP + H(+)</text>
        <dbReference type="Rhea" id="RHEA:25108"/>
        <dbReference type="ChEBI" id="CHEBI:15378"/>
        <dbReference type="ChEBI" id="CHEBI:16709"/>
        <dbReference type="ChEBI" id="CHEBI:30616"/>
        <dbReference type="ChEBI" id="CHEBI:58589"/>
        <dbReference type="ChEBI" id="CHEBI:456216"/>
        <dbReference type="EC" id="2.7.1.35"/>
    </reaction>
    <physiologicalReaction direction="left-to-right" evidence="14">
        <dbReference type="Rhea" id="RHEA:25109"/>
    </physiologicalReaction>
</comment>
<keyword evidence="7" id="KW-0808">Transferase</keyword>
<evidence type="ECO:0000256" key="2">
    <source>
        <dbReference type="ARBA" id="ARBA00004835"/>
    </source>
</evidence>
<dbReference type="GO" id="GO:0005524">
    <property type="term" value="F:ATP binding"/>
    <property type="evidence" value="ECO:0007669"/>
    <property type="project" value="UniProtKB-KW"/>
</dbReference>